<keyword evidence="4 8" id="KW-0812">Transmembrane</keyword>
<protein>
    <submittedName>
        <fullName evidence="10">Type II secretion system protein F</fullName>
    </submittedName>
</protein>
<feature type="domain" description="Type II secretion system protein GspF" evidence="9">
    <location>
        <begin position="66"/>
        <end position="188"/>
    </location>
</feature>
<feature type="region of interest" description="Disordered" evidence="7">
    <location>
        <begin position="1"/>
        <end position="24"/>
    </location>
</feature>
<feature type="transmembrane region" description="Helical" evidence="8">
    <location>
        <begin position="217"/>
        <end position="236"/>
    </location>
</feature>
<sequence>MQLLNPSRTSPNATPVASRSSSLEANFTSTSSLSPLAQRAMTSPYRQASSGFHLMPVSSSTVLLTLNQLAVMSQNGVELAEAVEHIARHCRDPRLADSLLRIHESVNEGNTFSGAIAAHGQHFPRTLPAMIAAAEATGEVPDTLTQVCARMRGEMEMRATILGAMIYPIILVSAATIVMAALIVGVLPQFSKVFASMGKPVPPSTEMLLNFGEFCKSNWMILLPAIAGTLITLVLLRNHQLIRRPLGHFLLYGPMIREAYRPLIAGRTFRTIAGMVRGGVPLLQAIRLTRQTTTDVSWQDLLDRIEDNLIDGLPASEAMRYVDFLPPEATQMMSTGERTGRVAEVLEDIGVFYEQEGGRRIKRLVVALEPLIILVMGVVVAGVVMSVMLPLLDVSTVRT</sequence>
<evidence type="ECO:0000256" key="3">
    <source>
        <dbReference type="ARBA" id="ARBA00022475"/>
    </source>
</evidence>
<evidence type="ECO:0000256" key="1">
    <source>
        <dbReference type="ARBA" id="ARBA00004651"/>
    </source>
</evidence>
<evidence type="ECO:0000256" key="7">
    <source>
        <dbReference type="SAM" id="MobiDB-lite"/>
    </source>
</evidence>
<feature type="transmembrane region" description="Helical" evidence="8">
    <location>
        <begin position="364"/>
        <end position="389"/>
    </location>
</feature>
<evidence type="ECO:0000256" key="8">
    <source>
        <dbReference type="SAM" id="Phobius"/>
    </source>
</evidence>
<reference evidence="10 11" key="1">
    <citation type="submission" date="2019-02" db="EMBL/GenBank/DDBJ databases">
        <title>Deep-cultivation of Planctomycetes and their phenomic and genomic characterization uncovers novel biology.</title>
        <authorList>
            <person name="Wiegand S."/>
            <person name="Jogler M."/>
            <person name="Boedeker C."/>
            <person name="Pinto D."/>
            <person name="Vollmers J."/>
            <person name="Rivas-Marin E."/>
            <person name="Kohn T."/>
            <person name="Peeters S.H."/>
            <person name="Heuer A."/>
            <person name="Rast P."/>
            <person name="Oberbeckmann S."/>
            <person name="Bunk B."/>
            <person name="Jeske O."/>
            <person name="Meyerdierks A."/>
            <person name="Storesund J.E."/>
            <person name="Kallscheuer N."/>
            <person name="Luecker S."/>
            <person name="Lage O.M."/>
            <person name="Pohl T."/>
            <person name="Merkel B.J."/>
            <person name="Hornburger P."/>
            <person name="Mueller R.-W."/>
            <person name="Bruemmer F."/>
            <person name="Labrenz M."/>
            <person name="Spormann A.M."/>
            <person name="Op Den Camp H."/>
            <person name="Overmann J."/>
            <person name="Amann R."/>
            <person name="Jetten M.S.M."/>
            <person name="Mascher T."/>
            <person name="Medema M.H."/>
            <person name="Devos D.P."/>
            <person name="Kaster A.-K."/>
            <person name="Ovreas L."/>
            <person name="Rohde M."/>
            <person name="Galperin M.Y."/>
            <person name="Jogler C."/>
        </authorList>
    </citation>
    <scope>NUCLEOTIDE SEQUENCE [LARGE SCALE GENOMIC DNA]</scope>
    <source>
        <strain evidence="10 11">Pla52n</strain>
    </source>
</reference>
<dbReference type="GO" id="GO:0005886">
    <property type="term" value="C:plasma membrane"/>
    <property type="evidence" value="ECO:0007669"/>
    <property type="project" value="UniProtKB-SubCell"/>
</dbReference>
<evidence type="ECO:0000256" key="2">
    <source>
        <dbReference type="ARBA" id="ARBA00005745"/>
    </source>
</evidence>
<comment type="subcellular location">
    <subcellularLocation>
        <location evidence="1">Cell membrane</location>
        <topology evidence="1">Multi-pass membrane protein</topology>
    </subcellularLocation>
</comment>
<dbReference type="PRINTS" id="PR00812">
    <property type="entry name" value="BCTERIALGSPF"/>
</dbReference>
<gene>
    <name evidence="10" type="primary">epsF_6</name>
    <name evidence="10" type="ORF">Pla52n_58090</name>
</gene>
<dbReference type="InterPro" id="IPR003004">
    <property type="entry name" value="GspF/PilC"/>
</dbReference>
<comment type="caution">
    <text evidence="10">The sequence shown here is derived from an EMBL/GenBank/DDBJ whole genome shotgun (WGS) entry which is preliminary data.</text>
</comment>
<proteinExistence type="inferred from homology"/>
<dbReference type="Pfam" id="PF00482">
    <property type="entry name" value="T2SSF"/>
    <property type="match status" value="2"/>
</dbReference>
<dbReference type="OrthoDB" id="249715at2"/>
<dbReference type="EMBL" id="SJPN01000008">
    <property type="protein sequence ID" value="TWT93980.1"/>
    <property type="molecule type" value="Genomic_DNA"/>
</dbReference>
<name>A0A5C6A3L9_9BACT</name>
<dbReference type="InterPro" id="IPR018076">
    <property type="entry name" value="T2SS_GspF_dom"/>
</dbReference>
<keyword evidence="5 8" id="KW-1133">Transmembrane helix</keyword>
<organism evidence="10 11">
    <name type="scientific">Stieleria varia</name>
    <dbReference type="NCBI Taxonomy" id="2528005"/>
    <lineage>
        <taxon>Bacteria</taxon>
        <taxon>Pseudomonadati</taxon>
        <taxon>Planctomycetota</taxon>
        <taxon>Planctomycetia</taxon>
        <taxon>Pirellulales</taxon>
        <taxon>Pirellulaceae</taxon>
        <taxon>Stieleria</taxon>
    </lineage>
</organism>
<evidence type="ECO:0000259" key="9">
    <source>
        <dbReference type="Pfam" id="PF00482"/>
    </source>
</evidence>
<evidence type="ECO:0000313" key="11">
    <source>
        <dbReference type="Proteomes" id="UP000320176"/>
    </source>
</evidence>
<feature type="transmembrane region" description="Helical" evidence="8">
    <location>
        <begin position="160"/>
        <end position="187"/>
    </location>
</feature>
<dbReference type="InterPro" id="IPR042094">
    <property type="entry name" value="T2SS_GspF_sf"/>
</dbReference>
<evidence type="ECO:0000256" key="6">
    <source>
        <dbReference type="ARBA" id="ARBA00023136"/>
    </source>
</evidence>
<feature type="domain" description="Type II secretion system protein GspF" evidence="9">
    <location>
        <begin position="269"/>
        <end position="390"/>
    </location>
</feature>
<dbReference type="AlphaFoldDB" id="A0A5C6A3L9"/>
<evidence type="ECO:0000313" key="10">
    <source>
        <dbReference type="EMBL" id="TWT93980.1"/>
    </source>
</evidence>
<keyword evidence="11" id="KW-1185">Reference proteome</keyword>
<dbReference type="Proteomes" id="UP000320176">
    <property type="component" value="Unassembled WGS sequence"/>
</dbReference>
<dbReference type="PANTHER" id="PTHR30012">
    <property type="entry name" value="GENERAL SECRETION PATHWAY PROTEIN"/>
    <property type="match status" value="1"/>
</dbReference>
<comment type="similarity">
    <text evidence="2">Belongs to the GSP F family.</text>
</comment>
<keyword evidence="6 8" id="KW-0472">Membrane</keyword>
<dbReference type="Gene3D" id="1.20.81.30">
    <property type="entry name" value="Type II secretion system (T2SS), domain F"/>
    <property type="match status" value="2"/>
</dbReference>
<evidence type="ECO:0000256" key="4">
    <source>
        <dbReference type="ARBA" id="ARBA00022692"/>
    </source>
</evidence>
<keyword evidence="3" id="KW-1003">Cell membrane</keyword>
<evidence type="ECO:0000256" key="5">
    <source>
        <dbReference type="ARBA" id="ARBA00022989"/>
    </source>
</evidence>
<dbReference type="PANTHER" id="PTHR30012:SF0">
    <property type="entry name" value="TYPE II SECRETION SYSTEM PROTEIN F-RELATED"/>
    <property type="match status" value="1"/>
</dbReference>
<accession>A0A5C6A3L9</accession>